<gene>
    <name evidence="2" type="ORF">VXC91_14070</name>
</gene>
<proteinExistence type="predicted"/>
<dbReference type="RefSeq" id="WP_329507504.1">
    <property type="nucleotide sequence ID" value="NZ_BAAAYZ010000217.1"/>
</dbReference>
<dbReference type="EMBL" id="JAYWVC010000036">
    <property type="protein sequence ID" value="MED7823078.1"/>
    <property type="molecule type" value="Genomic_DNA"/>
</dbReference>
<evidence type="ECO:0000313" key="3">
    <source>
        <dbReference type="Proteomes" id="UP001333996"/>
    </source>
</evidence>
<dbReference type="InterPro" id="IPR011990">
    <property type="entry name" value="TPR-like_helical_dom_sf"/>
</dbReference>
<protein>
    <submittedName>
        <fullName evidence="2">CHAT domain-containing protein</fullName>
    </submittedName>
</protein>
<feature type="domain" description="CHAT" evidence="1">
    <location>
        <begin position="711"/>
        <end position="983"/>
    </location>
</feature>
<dbReference type="InterPro" id="IPR024983">
    <property type="entry name" value="CHAT_dom"/>
</dbReference>
<dbReference type="Proteomes" id="UP001333996">
    <property type="component" value="Unassembled WGS sequence"/>
</dbReference>
<evidence type="ECO:0000313" key="2">
    <source>
        <dbReference type="EMBL" id="MED7823078.1"/>
    </source>
</evidence>
<reference evidence="2" key="1">
    <citation type="submission" date="2024-01" db="EMBL/GenBank/DDBJ databases">
        <title>First draft genome sequence data of TA4-1, the type strain of Gram-positive actinobacterium Streptomyces chiangmaiensis.</title>
        <authorList>
            <person name="Yasawong M."/>
            <person name="Nantapong N."/>
        </authorList>
    </citation>
    <scope>NUCLEOTIDE SEQUENCE</scope>
    <source>
        <strain evidence="2">TA4-1</strain>
    </source>
</reference>
<keyword evidence="3" id="KW-1185">Reference proteome</keyword>
<accession>A0ABU7FG90</accession>
<dbReference type="Pfam" id="PF12770">
    <property type="entry name" value="CHAT"/>
    <property type="match status" value="1"/>
</dbReference>
<dbReference type="Gene3D" id="1.25.40.10">
    <property type="entry name" value="Tetratricopeptide repeat domain"/>
    <property type="match status" value="1"/>
</dbReference>
<organism evidence="2 3">
    <name type="scientific">Streptomyces chiangmaiensis</name>
    <dbReference type="NCBI Taxonomy" id="766497"/>
    <lineage>
        <taxon>Bacteria</taxon>
        <taxon>Bacillati</taxon>
        <taxon>Actinomycetota</taxon>
        <taxon>Actinomycetes</taxon>
        <taxon>Kitasatosporales</taxon>
        <taxon>Streptomycetaceae</taxon>
        <taxon>Streptomyces</taxon>
    </lineage>
</organism>
<sequence length="983" mass="105879">MRPDDLRTSLLNRMHTVEFTGGDPELLFGAQAEHCIDDLLVQAVQQGLGAEGTTRDHASALFVVGALLLCRTQNPIEAYGWDRWGRDQALGRAMLMAAYETDIEAAPPAVRSLFPPPPDLRTPRWERWITDAGDLVRQTSREDNGAGLSAAVILQLGLSISRSAELEGPLLAGLGHALIRLYPAVPLTGLADEVVRLVRRAMDHARRGTTMSSDTIIQIMETLGIAYQRGIRSDAGLLVEGIDLGRRLLASLSPDHPDSQDAACDLGNLFALLYEETSDPGCLGHALELNRSVLDRMPPEDPAYAGTVYNVLSTVAKSDDAVPDAELDDAVDLGLSTLRRLPLKGLPRADISAIVSHLLRRRHLRGRPGNDLDQAIALARDAVASVPPSDRVPLDSYRAFYRALEAKHRSGKAPGALDEAIDVARHAVRATSSGHFDLGAMLNNRYADAADDARDEADLRAAVAAFQAAASDPATDLRTQVTSAWYAGRNLAVLGDWAAAASALETAIGLLPRLAGRRRPYTEKPGRLLGELSPMVSIAASCAIAAGSPHMALQHVENGRGVLFAETTVLRNGADDLYTKAPELADDLSTLSGQLETATDAESRSVLNATWDRTIAQIRRVPGFEGFLASQTAADLMAQAPKDPVVILIHSIHRSDALIVTTDHLRHVPLTDLTMDSFRRHSSNLFESQEAAQSSSAAERRQAERQLGLELAWIWETITEPVLEAVGFTSTTEKSADTLPRLWWCPTGLLSFLPLHAAGRRPDGPGVADHCISSYTPSLRALRGMPRWKGITDEDLLVVALPRTPGYGDLPMAGHEASQLMAQFPGCALLMGPAATRQRVTGRLTHHSCVHFACHGDYLPQSSDAGGLRLHDGTLTMADVAAVPGATLAFLSACETGRHTLVNPDEGLHLASRFLLAGYPHVVATLWPIADRAAPQVAARFYAELLADVGTVPARALDRAVRSLRATCPDRPSLWAPYIHVGR</sequence>
<name>A0ABU7FG90_9ACTN</name>
<evidence type="ECO:0000259" key="1">
    <source>
        <dbReference type="Pfam" id="PF12770"/>
    </source>
</evidence>
<comment type="caution">
    <text evidence="2">The sequence shown here is derived from an EMBL/GenBank/DDBJ whole genome shotgun (WGS) entry which is preliminary data.</text>
</comment>